<evidence type="ECO:0000256" key="6">
    <source>
        <dbReference type="ARBA" id="ARBA00023239"/>
    </source>
</evidence>
<evidence type="ECO:0000256" key="8">
    <source>
        <dbReference type="SAM" id="MobiDB-lite"/>
    </source>
</evidence>
<comment type="subcellular location">
    <subcellularLocation>
        <location evidence="1">Cytoplasm</location>
    </subcellularLocation>
</comment>
<dbReference type="GO" id="GO:0070482">
    <property type="term" value="P:response to oxygen levels"/>
    <property type="evidence" value="ECO:0007669"/>
    <property type="project" value="TreeGrafter"/>
</dbReference>
<feature type="compositionally biased region" description="Polar residues" evidence="8">
    <location>
        <begin position="1015"/>
        <end position="1024"/>
    </location>
</feature>
<evidence type="ECO:0000313" key="10">
    <source>
        <dbReference type="EMBL" id="RTG89418.1"/>
    </source>
</evidence>
<reference evidence="10 11" key="1">
    <citation type="journal article" date="2019" name="PLoS Pathog.">
        <title>Genome sequence of the bovine parasite Schistosoma bovis Tanzania.</title>
        <authorList>
            <person name="Oey H."/>
            <person name="Zakrzewski M."/>
            <person name="Gobert G."/>
            <person name="Gravermann K."/>
            <person name="Stoye J."/>
            <person name="Jones M."/>
            <person name="Mcmanus D."/>
            <person name="Krause L."/>
        </authorList>
    </citation>
    <scope>NUCLEOTIDE SEQUENCE [LARGE SCALE GENOMIC DNA]</scope>
    <source>
        <strain evidence="10 11">TAN1997</strain>
    </source>
</reference>
<evidence type="ECO:0000313" key="11">
    <source>
        <dbReference type="Proteomes" id="UP000290809"/>
    </source>
</evidence>
<keyword evidence="7" id="KW-0141">cGMP biosynthesis</keyword>
<dbReference type="Gene3D" id="3.90.1520.10">
    <property type="entry name" value="H-NOX domain"/>
    <property type="match status" value="1"/>
</dbReference>
<evidence type="ECO:0000256" key="4">
    <source>
        <dbReference type="ARBA" id="ARBA00022741"/>
    </source>
</evidence>
<dbReference type="InterPro" id="IPR007858">
    <property type="entry name" value="Dpy-30_motif"/>
</dbReference>
<name>A0A430QNY7_SCHBO</name>
<dbReference type="GO" id="GO:0008074">
    <property type="term" value="C:guanylate cyclase complex, soluble"/>
    <property type="evidence" value="ECO:0007669"/>
    <property type="project" value="TreeGrafter"/>
</dbReference>
<dbReference type="SUPFAM" id="SSF55073">
    <property type="entry name" value="Nucleotide cyclase"/>
    <property type="match status" value="1"/>
</dbReference>
<dbReference type="SUPFAM" id="SSF111126">
    <property type="entry name" value="Ligand-binding domain in the NO signalling and Golgi transport"/>
    <property type="match status" value="1"/>
</dbReference>
<dbReference type="EC" id="4.6.1.2" evidence="2"/>
<dbReference type="STRING" id="6184.A0A430QNY7"/>
<gene>
    <name evidence="10" type="ORF">DC041_0000965</name>
</gene>
<dbReference type="PANTHER" id="PTHR45655:SF13">
    <property type="entry name" value="SOLUBLE GUANYLATE CYCLASE GCY-32-RELATED"/>
    <property type="match status" value="1"/>
</dbReference>
<protein>
    <recommendedName>
        <fullName evidence="2">guanylate cyclase</fullName>
        <ecNumber evidence="2">4.6.1.2</ecNumber>
    </recommendedName>
</protein>
<accession>A0A430QNY7</accession>
<dbReference type="InterPro" id="IPR011645">
    <property type="entry name" value="HNOB_dom_associated"/>
</dbReference>
<dbReference type="EMBL" id="QMKO01001504">
    <property type="protein sequence ID" value="RTG89418.1"/>
    <property type="molecule type" value="Genomic_DNA"/>
</dbReference>
<dbReference type="GO" id="GO:0020037">
    <property type="term" value="F:heme binding"/>
    <property type="evidence" value="ECO:0007669"/>
    <property type="project" value="InterPro"/>
</dbReference>
<dbReference type="Proteomes" id="UP000290809">
    <property type="component" value="Unassembled WGS sequence"/>
</dbReference>
<dbReference type="InterPro" id="IPR042463">
    <property type="entry name" value="HNOB_dom_associated_sf"/>
</dbReference>
<evidence type="ECO:0000259" key="9">
    <source>
        <dbReference type="PROSITE" id="PS50125"/>
    </source>
</evidence>
<sequence>MLKSLNLCTLPNCYISNVIDQLLIRSKLNNNQCYQPQYSTTPVQNVVNNSAELTSDKSPYPKYLSWTDPHELAHYLSQRIVALTKHFVVIDKPPNLSVWGHSLASREAISMINPKLYNASDLGINDCLPQLNTIITSLEREQQDTPNDNSSNSCGSIEIPKLYIIESLPAAYSGLILLGRNEKYTNAARKFYKTAMLGGSPWELYQKLLIVCWGKPQQIQSKPTSFPIAAYALHDHLRVGYRPSPNEISKSLKLKGVILEKSVHHTILSEGSENSSLVKLETNSLYRGLPEVYLLYEGCTVVGETFQASRLVNTGISPIVLPPNKIRLNYSIPLKQRRTLGQSNINFEDIPVHIHRSHLYLPIPFYMNASNLCIKSYVKKPSHLFKIKSESFSLKSCNISSKPSPLSLSCVKQEVDSDTIPTTKTTTSNNNNNNRTINYYFLTCHSYELPDYFSNTLARLGIQFDYANCISYLLEIMYGILLEAAKHYIIDNYGENTWIWLCKKSTGKEFDIDTKKIYHDNLMARIATILGDKIFTDKDTILFGIGRYTIQYLIRNGFEKLLRASGKTFKDLLLNLNDHHKYLRYSYHRIKPPTFVILSSTSSCIMLEYTTTRPGYNHYTKGLLFEVAKYIYQLHLIIKINSESNEGSLYRTVFTLELFIGESFKEYEICMVKTGLDTMNMLPKISNKKFFGLLPFHLLIDKNLMIHSAGQRLLEFQPTLINTKFQEYFVIMLPIVKPLFERIMMFSSSTFKIGLKINRKSIESQKSMLYIKGQMIYVKEWSMLLFIGKPNRMCPHKIVDILNQMYTLYDSMTESHNVYKIETISDSYMLVSGAPSPSSFHSAHIIEMALDILEVTKRHLFWPSEAFLDNSTGTHDEQNIPLQLYIGCHTGSIVAGIVGFKSPRYCLFGDTVNTANRMMSTGLPDTVHISSDLAKNLFEYPYILEYRGEQTIKGKGKMTTYFVKNRKEKFTMTDTTTGEELNFRKLLKEDIDNHCRQIDELNSFNSEVYGYDNGDGSSSTTPSEDQSDIEEIQNIDKNEKILDTILIQNNITTQLCFSNNQNERESQSEEMDYLQSKENLTKSNSVEQNINPLTLGLTEIGIVQPENPLQYLGNWLCKFSQKSVSEDP</sequence>
<dbReference type="Pfam" id="PF07700">
    <property type="entry name" value="HNOB"/>
    <property type="match status" value="1"/>
</dbReference>
<keyword evidence="4" id="KW-0547">Nucleotide-binding</keyword>
<dbReference type="InterPro" id="IPR001054">
    <property type="entry name" value="A/G_cyclase"/>
</dbReference>
<dbReference type="Gene3D" id="3.30.450.260">
    <property type="entry name" value="Haem NO binding associated domain"/>
    <property type="match status" value="1"/>
</dbReference>
<evidence type="ECO:0000256" key="5">
    <source>
        <dbReference type="ARBA" id="ARBA00023134"/>
    </source>
</evidence>
<dbReference type="Pfam" id="PF07701">
    <property type="entry name" value="HNOBA"/>
    <property type="match status" value="1"/>
</dbReference>
<dbReference type="SMART" id="SM00044">
    <property type="entry name" value="CYCc"/>
    <property type="match status" value="1"/>
</dbReference>
<dbReference type="PANTHER" id="PTHR45655">
    <property type="entry name" value="GUANYLATE CYCLASE SOLUBLE SUBUNIT BETA-2"/>
    <property type="match status" value="1"/>
</dbReference>
<feature type="region of interest" description="Disordered" evidence="8">
    <location>
        <begin position="1007"/>
        <end position="1028"/>
    </location>
</feature>
<evidence type="ECO:0000256" key="3">
    <source>
        <dbReference type="ARBA" id="ARBA00022490"/>
    </source>
</evidence>
<dbReference type="InterPro" id="IPR038158">
    <property type="entry name" value="H-NOX_domain_sf"/>
</dbReference>
<feature type="domain" description="Guanylate cyclase" evidence="9">
    <location>
        <begin position="737"/>
        <end position="919"/>
    </location>
</feature>
<dbReference type="GO" id="GO:0005525">
    <property type="term" value="F:GTP binding"/>
    <property type="evidence" value="ECO:0007669"/>
    <property type="project" value="UniProtKB-KW"/>
</dbReference>
<dbReference type="InterPro" id="IPR029787">
    <property type="entry name" value="Nucleotide_cyclase"/>
</dbReference>
<dbReference type="PROSITE" id="PS50125">
    <property type="entry name" value="GUANYLATE_CYCLASE_2"/>
    <property type="match status" value="1"/>
</dbReference>
<keyword evidence="6" id="KW-0456">Lyase</keyword>
<dbReference type="Pfam" id="PF05186">
    <property type="entry name" value="Dpy-30"/>
    <property type="match status" value="1"/>
</dbReference>
<dbReference type="CDD" id="cd22966">
    <property type="entry name" value="DD_DYDC-like"/>
    <property type="match status" value="1"/>
</dbReference>
<keyword evidence="11" id="KW-1185">Reference proteome</keyword>
<dbReference type="Gene3D" id="3.30.70.1230">
    <property type="entry name" value="Nucleotide cyclase"/>
    <property type="match status" value="1"/>
</dbReference>
<dbReference type="CDD" id="cd07302">
    <property type="entry name" value="CHD"/>
    <property type="match status" value="1"/>
</dbReference>
<evidence type="ECO:0000256" key="2">
    <source>
        <dbReference type="ARBA" id="ARBA00012202"/>
    </source>
</evidence>
<evidence type="ECO:0000256" key="7">
    <source>
        <dbReference type="ARBA" id="ARBA00023293"/>
    </source>
</evidence>
<dbReference type="InterPro" id="IPR024096">
    <property type="entry name" value="NO_sig/Golgi_transp_ligand-bd"/>
</dbReference>
<dbReference type="AlphaFoldDB" id="A0A430QNY7"/>
<proteinExistence type="predicted"/>
<keyword evidence="5" id="KW-0342">GTP-binding</keyword>
<dbReference type="Pfam" id="PF00211">
    <property type="entry name" value="Guanylate_cyc"/>
    <property type="match status" value="1"/>
</dbReference>
<organism evidence="10 11">
    <name type="scientific">Schistosoma bovis</name>
    <name type="common">Blood fluke</name>
    <dbReference type="NCBI Taxonomy" id="6184"/>
    <lineage>
        <taxon>Eukaryota</taxon>
        <taxon>Metazoa</taxon>
        <taxon>Spiralia</taxon>
        <taxon>Lophotrochozoa</taxon>
        <taxon>Platyhelminthes</taxon>
        <taxon>Trematoda</taxon>
        <taxon>Digenea</taxon>
        <taxon>Strigeidida</taxon>
        <taxon>Schistosomatoidea</taxon>
        <taxon>Schistosomatidae</taxon>
        <taxon>Schistosoma</taxon>
    </lineage>
</organism>
<dbReference type="GO" id="GO:0019934">
    <property type="term" value="P:cGMP-mediated signaling"/>
    <property type="evidence" value="ECO:0007669"/>
    <property type="project" value="TreeGrafter"/>
</dbReference>
<dbReference type="InterPro" id="IPR011644">
    <property type="entry name" value="Heme_NO-bd"/>
</dbReference>
<comment type="caution">
    <text evidence="10">The sequence shown here is derived from an EMBL/GenBank/DDBJ whole genome shotgun (WGS) entry which is preliminary data.</text>
</comment>
<dbReference type="InterPro" id="IPR049630">
    <property type="entry name" value="DYDC-like_DD"/>
</dbReference>
<keyword evidence="3" id="KW-0963">Cytoplasm</keyword>
<evidence type="ECO:0000256" key="1">
    <source>
        <dbReference type="ARBA" id="ARBA00004496"/>
    </source>
</evidence>
<dbReference type="GO" id="GO:0004383">
    <property type="term" value="F:guanylate cyclase activity"/>
    <property type="evidence" value="ECO:0007669"/>
    <property type="project" value="UniProtKB-EC"/>
</dbReference>